<dbReference type="SUPFAM" id="SSF48013">
    <property type="entry name" value="NusB-like"/>
    <property type="match status" value="1"/>
</dbReference>
<evidence type="ECO:0000256" key="2">
    <source>
        <dbReference type="ARBA" id="ARBA00022814"/>
    </source>
</evidence>
<evidence type="ECO:0000313" key="8">
    <source>
        <dbReference type="EMBL" id="MCD2492618.1"/>
    </source>
</evidence>
<reference evidence="8 9" key="1">
    <citation type="submission" date="2021-11" db="EMBL/GenBank/DDBJ databases">
        <title>Lacrimispora sp. nov. NSJ-141 isolated from human feces.</title>
        <authorList>
            <person name="Abdugheni R."/>
        </authorList>
    </citation>
    <scope>NUCLEOTIDE SEQUENCE [LARGE SCALE GENOMIC DNA]</scope>
    <source>
        <strain evidence="8 9">NSJ-141</strain>
    </source>
</reference>
<dbReference type="GO" id="GO:0005829">
    <property type="term" value="C:cytosol"/>
    <property type="evidence" value="ECO:0007669"/>
    <property type="project" value="TreeGrafter"/>
</dbReference>
<keyword evidence="5 6" id="KW-0804">Transcription</keyword>
<evidence type="ECO:0000256" key="3">
    <source>
        <dbReference type="ARBA" id="ARBA00022884"/>
    </source>
</evidence>
<comment type="caution">
    <text evidence="8">The sequence shown here is derived from an EMBL/GenBank/DDBJ whole genome shotgun (WGS) entry which is preliminary data.</text>
</comment>
<protein>
    <recommendedName>
        <fullName evidence="6">Transcription antitermination protein NusB</fullName>
    </recommendedName>
    <alternativeName>
        <fullName evidence="6">Antitermination factor NusB</fullName>
    </alternativeName>
</protein>
<dbReference type="GO" id="GO:0031564">
    <property type="term" value="P:transcription antitermination"/>
    <property type="evidence" value="ECO:0007669"/>
    <property type="project" value="UniProtKB-KW"/>
</dbReference>
<dbReference type="PANTHER" id="PTHR11078:SF3">
    <property type="entry name" value="ANTITERMINATION NUSB DOMAIN-CONTAINING PROTEIN"/>
    <property type="match status" value="1"/>
</dbReference>
<evidence type="ECO:0000313" key="9">
    <source>
        <dbReference type="Proteomes" id="UP001299265"/>
    </source>
</evidence>
<evidence type="ECO:0000256" key="5">
    <source>
        <dbReference type="ARBA" id="ARBA00023163"/>
    </source>
</evidence>
<dbReference type="NCBIfam" id="TIGR01951">
    <property type="entry name" value="nusB"/>
    <property type="match status" value="1"/>
</dbReference>
<keyword evidence="4 6" id="KW-0805">Transcription regulation</keyword>
<dbReference type="InterPro" id="IPR035926">
    <property type="entry name" value="NusB-like_sf"/>
</dbReference>
<feature type="domain" description="NusB/RsmB/TIM44" evidence="7">
    <location>
        <begin position="5"/>
        <end position="131"/>
    </location>
</feature>
<proteinExistence type="inferred from homology"/>
<evidence type="ECO:0000256" key="1">
    <source>
        <dbReference type="ARBA" id="ARBA00005952"/>
    </source>
</evidence>
<evidence type="ECO:0000259" key="7">
    <source>
        <dbReference type="Pfam" id="PF01029"/>
    </source>
</evidence>
<comment type="similarity">
    <text evidence="1 6">Belongs to the NusB family.</text>
</comment>
<keyword evidence="9" id="KW-1185">Reference proteome</keyword>
<dbReference type="PANTHER" id="PTHR11078">
    <property type="entry name" value="N UTILIZATION SUBSTANCE PROTEIN B-RELATED"/>
    <property type="match status" value="1"/>
</dbReference>
<sequence>MSRRELREHVFRMLFRKEFFESEAEFGEQVKRYLEELEPLEEKDESYMFGKVEDIYGHVKELDDRINEVAKGWKTRRMGKVDLTVLRLALYEMLYEEAVPEKVAINEAVEIARKYGGDDSPSFVNGILAKLVTEN</sequence>
<evidence type="ECO:0000256" key="4">
    <source>
        <dbReference type="ARBA" id="ARBA00023015"/>
    </source>
</evidence>
<dbReference type="InterPro" id="IPR006027">
    <property type="entry name" value="NusB_RsmB_TIM44"/>
</dbReference>
<keyword evidence="3 6" id="KW-0694">RNA-binding</keyword>
<dbReference type="GO" id="GO:0003723">
    <property type="term" value="F:RNA binding"/>
    <property type="evidence" value="ECO:0007669"/>
    <property type="project" value="UniProtKB-UniRule"/>
</dbReference>
<gene>
    <name evidence="6 8" type="primary">nusB</name>
    <name evidence="8" type="ORF">LQE92_08255</name>
</gene>
<dbReference type="Pfam" id="PF01029">
    <property type="entry name" value="NusB"/>
    <property type="match status" value="1"/>
</dbReference>
<keyword evidence="2 6" id="KW-0889">Transcription antitermination</keyword>
<dbReference type="EMBL" id="JAJNOR010000004">
    <property type="protein sequence ID" value="MCD2492618.1"/>
    <property type="molecule type" value="Genomic_DNA"/>
</dbReference>
<accession>A0AAP2RJL5</accession>
<dbReference type="Gene3D" id="1.10.940.10">
    <property type="entry name" value="NusB-like"/>
    <property type="match status" value="1"/>
</dbReference>
<dbReference type="InterPro" id="IPR011605">
    <property type="entry name" value="NusB_fam"/>
</dbReference>
<evidence type="ECO:0000256" key="6">
    <source>
        <dbReference type="HAMAP-Rule" id="MF_00073"/>
    </source>
</evidence>
<dbReference type="Proteomes" id="UP001299265">
    <property type="component" value="Unassembled WGS sequence"/>
</dbReference>
<name>A0AAP2RJL5_9FIRM</name>
<dbReference type="GO" id="GO:0006353">
    <property type="term" value="P:DNA-templated transcription termination"/>
    <property type="evidence" value="ECO:0007669"/>
    <property type="project" value="UniProtKB-UniRule"/>
</dbReference>
<comment type="function">
    <text evidence="6">Involved in transcription antitermination. Required for transcription of ribosomal RNA (rRNA) genes. Binds specifically to the boxA antiterminator sequence of the ribosomal RNA (rrn) operons.</text>
</comment>
<dbReference type="AlphaFoldDB" id="A0AAP2RJL5"/>
<dbReference type="HAMAP" id="MF_00073">
    <property type="entry name" value="NusB"/>
    <property type="match status" value="1"/>
</dbReference>
<dbReference type="RefSeq" id="WP_231062503.1">
    <property type="nucleotide sequence ID" value="NZ_JAJNOR010000004.1"/>
</dbReference>
<organism evidence="8 9">
    <name type="scientific">Lientehia hominis</name>
    <dbReference type="NCBI Taxonomy" id="2897778"/>
    <lineage>
        <taxon>Bacteria</taxon>
        <taxon>Bacillati</taxon>
        <taxon>Bacillota</taxon>
        <taxon>Clostridia</taxon>
        <taxon>Lachnospirales</taxon>
        <taxon>Lachnospiraceae</taxon>
        <taxon>Lientehia</taxon>
    </lineage>
</organism>